<accession>A0A1X2Z2R3</accession>
<comment type="similarity">
    <text evidence="2 9">Belongs to the CRISPR-associated endoribonuclease Cas2 protein family.</text>
</comment>
<keyword evidence="8 9" id="KW-0051">Antiviral defense</keyword>
<evidence type="ECO:0000256" key="7">
    <source>
        <dbReference type="ARBA" id="ARBA00022842"/>
    </source>
</evidence>
<evidence type="ECO:0000256" key="9">
    <source>
        <dbReference type="HAMAP-Rule" id="MF_01471"/>
    </source>
</evidence>
<dbReference type="EMBL" id="LNKD01000001">
    <property type="protein sequence ID" value="OSG88699.1"/>
    <property type="molecule type" value="Genomic_DNA"/>
</dbReference>
<evidence type="ECO:0000256" key="2">
    <source>
        <dbReference type="ARBA" id="ARBA00009959"/>
    </source>
</evidence>
<dbReference type="InterPro" id="IPR019199">
    <property type="entry name" value="Virulence_VapD/CRISPR_Cas2"/>
</dbReference>
<sequence length="113" mass="12871">MKRDKDKGMWTLVMYDLPIKTKEDVGAANRFNHLLADLGFFRVQYSVYARYTPTQSGGRSALTYIKAGLPPHGSVRVLCVTDTQWADSLRFIDKKQQDTPEQPGLLTLFDDDE</sequence>
<dbReference type="GO" id="GO:0043571">
    <property type="term" value="P:maintenance of CRISPR repeat elements"/>
    <property type="evidence" value="ECO:0007669"/>
    <property type="project" value="UniProtKB-UniRule"/>
</dbReference>
<dbReference type="GO" id="GO:0046872">
    <property type="term" value="F:metal ion binding"/>
    <property type="evidence" value="ECO:0007669"/>
    <property type="project" value="UniProtKB-UniRule"/>
</dbReference>
<dbReference type="RefSeq" id="WP_085393303.1">
    <property type="nucleotide sequence ID" value="NZ_LNKD01000001.1"/>
</dbReference>
<evidence type="ECO:0000256" key="8">
    <source>
        <dbReference type="ARBA" id="ARBA00023118"/>
    </source>
</evidence>
<dbReference type="GO" id="GO:0004521">
    <property type="term" value="F:RNA endonuclease activity"/>
    <property type="evidence" value="ECO:0007669"/>
    <property type="project" value="InterPro"/>
</dbReference>
<dbReference type="Pfam" id="PF09827">
    <property type="entry name" value="CRISPR_Cas2"/>
    <property type="match status" value="1"/>
</dbReference>
<evidence type="ECO:0000256" key="5">
    <source>
        <dbReference type="ARBA" id="ARBA00022759"/>
    </source>
</evidence>
<dbReference type="Gene3D" id="3.30.70.240">
    <property type="match status" value="1"/>
</dbReference>
<gene>
    <name evidence="9" type="primary">cas2</name>
    <name evidence="10" type="ORF">B0487_1618</name>
</gene>
<keyword evidence="3 9" id="KW-0540">Nuclease</keyword>
<comment type="caution">
    <text evidence="10">The sequence shown here is derived from an EMBL/GenBank/DDBJ whole genome shotgun (WGS) entry which is preliminary data.</text>
</comment>
<evidence type="ECO:0000313" key="10">
    <source>
        <dbReference type="EMBL" id="OSG88699.1"/>
    </source>
</evidence>
<evidence type="ECO:0000256" key="1">
    <source>
        <dbReference type="ARBA" id="ARBA00001946"/>
    </source>
</evidence>
<feature type="binding site" evidence="9">
    <location>
        <position position="16"/>
    </location>
    <ligand>
        <name>Mg(2+)</name>
        <dbReference type="ChEBI" id="CHEBI:18420"/>
        <note>catalytic</note>
    </ligand>
</feature>
<dbReference type="GO" id="GO:0016787">
    <property type="term" value="F:hydrolase activity"/>
    <property type="evidence" value="ECO:0007669"/>
    <property type="project" value="UniProtKB-KW"/>
</dbReference>
<dbReference type="InterPro" id="IPR021127">
    <property type="entry name" value="CRISPR_associated_Cas2"/>
</dbReference>
<dbReference type="NCBIfam" id="TIGR01573">
    <property type="entry name" value="cas2"/>
    <property type="match status" value="1"/>
</dbReference>
<name>A0A1X2Z2R3_BIFAD</name>
<reference evidence="10 11" key="1">
    <citation type="journal article" date="2016" name="Sci. Rep.">
        <title>Evaluation of genetic diversity among strains of the human gut commensal Bifidobacterium adolescentis.</title>
        <authorList>
            <person name="Duranti S."/>
            <person name="Milani C."/>
            <person name="Lugli G.A."/>
            <person name="Mancabelli L."/>
            <person name="Turroni F."/>
            <person name="Ferrario C."/>
            <person name="Mangifesta M."/>
            <person name="Viappiani A."/>
            <person name="Sanchez B."/>
            <person name="Margolles A."/>
            <person name="van Sinderen D."/>
            <person name="Ventura M."/>
        </authorList>
    </citation>
    <scope>NUCLEOTIDE SEQUENCE [LARGE SCALE GENOMIC DNA]</scope>
    <source>
        <strain evidence="10 11">487B</strain>
    </source>
</reference>
<dbReference type="AlphaFoldDB" id="A0A1X2Z2R3"/>
<dbReference type="Proteomes" id="UP000193377">
    <property type="component" value="Unassembled WGS sequence"/>
</dbReference>
<proteinExistence type="inferred from homology"/>
<organism evidence="10 11">
    <name type="scientific">Bifidobacterium adolescentis</name>
    <dbReference type="NCBI Taxonomy" id="1680"/>
    <lineage>
        <taxon>Bacteria</taxon>
        <taxon>Bacillati</taxon>
        <taxon>Actinomycetota</taxon>
        <taxon>Actinomycetes</taxon>
        <taxon>Bifidobacteriales</taxon>
        <taxon>Bifidobacteriaceae</taxon>
        <taxon>Bifidobacterium</taxon>
    </lineage>
</organism>
<comment type="function">
    <text evidence="9">CRISPR (clustered regularly interspaced short palindromic repeat), is an adaptive immune system that provides protection against mobile genetic elements (viruses, transposable elements and conjugative plasmids). CRISPR clusters contain sequences complementary to antecedent mobile elements and target invading nucleic acids. CRISPR clusters are transcribed and processed into CRISPR RNA (crRNA). Functions as a ssRNA-specific endoribonuclease. Involved in the integration of spacer DNA into the CRISPR cassette.</text>
</comment>
<dbReference type="SUPFAM" id="SSF143430">
    <property type="entry name" value="TTP0101/SSO1404-like"/>
    <property type="match status" value="1"/>
</dbReference>
<dbReference type="HAMAP" id="MF_01471">
    <property type="entry name" value="Cas2"/>
    <property type="match status" value="1"/>
</dbReference>
<comment type="subunit">
    <text evidence="9">Homodimer, forms a heterotetramer with a Cas1 homodimer.</text>
</comment>
<keyword evidence="6 9" id="KW-0378">Hydrolase</keyword>
<dbReference type="EC" id="3.1.-.-" evidence="9"/>
<dbReference type="GO" id="GO:0051607">
    <property type="term" value="P:defense response to virus"/>
    <property type="evidence" value="ECO:0007669"/>
    <property type="project" value="UniProtKB-UniRule"/>
</dbReference>
<keyword evidence="7 9" id="KW-0460">Magnesium</keyword>
<comment type="cofactor">
    <cofactor evidence="1 9">
        <name>Mg(2+)</name>
        <dbReference type="ChEBI" id="CHEBI:18420"/>
    </cofactor>
</comment>
<keyword evidence="4 9" id="KW-0479">Metal-binding</keyword>
<evidence type="ECO:0000256" key="3">
    <source>
        <dbReference type="ARBA" id="ARBA00022722"/>
    </source>
</evidence>
<evidence type="ECO:0000313" key="11">
    <source>
        <dbReference type="Proteomes" id="UP000193377"/>
    </source>
</evidence>
<keyword evidence="5 9" id="KW-0255">Endonuclease</keyword>
<protein>
    <recommendedName>
        <fullName evidence="9">CRISPR-associated endoribonuclease Cas2</fullName>
        <ecNumber evidence="9">3.1.-.-</ecNumber>
    </recommendedName>
</protein>
<evidence type="ECO:0000256" key="6">
    <source>
        <dbReference type="ARBA" id="ARBA00022801"/>
    </source>
</evidence>
<evidence type="ECO:0000256" key="4">
    <source>
        <dbReference type="ARBA" id="ARBA00022723"/>
    </source>
</evidence>